<organism evidence="8 9">
    <name type="scientific">Batillaria attramentaria</name>
    <dbReference type="NCBI Taxonomy" id="370345"/>
    <lineage>
        <taxon>Eukaryota</taxon>
        <taxon>Metazoa</taxon>
        <taxon>Spiralia</taxon>
        <taxon>Lophotrochozoa</taxon>
        <taxon>Mollusca</taxon>
        <taxon>Gastropoda</taxon>
        <taxon>Caenogastropoda</taxon>
        <taxon>Sorbeoconcha</taxon>
        <taxon>Cerithioidea</taxon>
        <taxon>Batillariidae</taxon>
        <taxon>Batillaria</taxon>
    </lineage>
</organism>
<reference evidence="8 9" key="1">
    <citation type="journal article" date="2023" name="Sci. Data">
        <title>Genome assembly of the Korean intertidal mud-creeper Batillaria attramentaria.</title>
        <authorList>
            <person name="Patra A.K."/>
            <person name="Ho P.T."/>
            <person name="Jun S."/>
            <person name="Lee S.J."/>
            <person name="Kim Y."/>
            <person name="Won Y.J."/>
        </authorList>
    </citation>
    <scope>NUCLEOTIDE SEQUENCE [LARGE SCALE GENOMIC DNA]</scope>
    <source>
        <strain evidence="8">Wonlab-2016</strain>
    </source>
</reference>
<dbReference type="AlphaFoldDB" id="A0ABD0J080"/>
<evidence type="ECO:0000256" key="4">
    <source>
        <dbReference type="ARBA" id="ARBA00047941"/>
    </source>
</evidence>
<dbReference type="GO" id="GO:0030791">
    <property type="term" value="F:arsenite methyltransferase activity"/>
    <property type="evidence" value="ECO:0007669"/>
    <property type="project" value="UniProtKB-EC"/>
</dbReference>
<evidence type="ECO:0000256" key="6">
    <source>
        <dbReference type="ARBA" id="ARBA00048428"/>
    </source>
</evidence>
<dbReference type="CDD" id="cd02440">
    <property type="entry name" value="AdoMet_MTases"/>
    <property type="match status" value="1"/>
</dbReference>
<dbReference type="EC" id="2.1.1.137" evidence="2"/>
<evidence type="ECO:0000313" key="9">
    <source>
        <dbReference type="Proteomes" id="UP001519460"/>
    </source>
</evidence>
<evidence type="ECO:0000259" key="7">
    <source>
        <dbReference type="Pfam" id="PF13847"/>
    </source>
</evidence>
<comment type="similarity">
    <text evidence="1">Belongs to the methyltransferase superfamily. Arsenite methyltransferase family.</text>
</comment>
<feature type="domain" description="Methyltransferase" evidence="7">
    <location>
        <begin position="78"/>
        <end position="230"/>
    </location>
</feature>
<comment type="caution">
    <text evidence="8">The sequence shown here is derived from an EMBL/GenBank/DDBJ whole genome shotgun (WGS) entry which is preliminary data.</text>
</comment>
<sequence>MSCAGSKKSPGDVTSVQENVKQYYGKDLQTKDDCQTGINCLKDGTPTPKHVQQAFADVHEDVTLKYYGCGPVIPEALENCNVLDLGSGSGRDCFALSKLIGPSGHVVGVDMTEEQLEIARKYVDYHTKKFGYSQPNVDFVFGYIEKLGDAGIRDNTFDLIISNCVICLCPDKSAVLREAYRVLKVGGELYFSDMYTDSLVSEAVRNDPVLWGEGMGGALRWEELYQLARDVGFSQPRLVTAKLADTSKFSDVLGGAKFVSVTYRLFKLPATLRPVSLVSYTGGILGSPDKLQFDHAKDAEVVTDGELASVLSSSRFSKFFRINDAPASAVPQTPAPKVDPVRYAEEKNRLSPCGTVNCG</sequence>
<dbReference type="Proteomes" id="UP001519460">
    <property type="component" value="Unassembled WGS sequence"/>
</dbReference>
<comment type="catalytic activity">
    <reaction evidence="4">
        <text>arsenic triglutathione + [thioredoxin]-dithiol + S-adenosyl-L-methionine + 2 H2O = methylarsonous acid + [thioredoxin]-disulfide + 3 glutathione + S-adenosyl-L-homocysteine + H(+)</text>
        <dbReference type="Rhea" id="RHEA:69460"/>
        <dbReference type="Rhea" id="RHEA-COMP:10698"/>
        <dbReference type="Rhea" id="RHEA-COMP:10700"/>
        <dbReference type="ChEBI" id="CHEBI:15377"/>
        <dbReference type="ChEBI" id="CHEBI:15378"/>
        <dbReference type="ChEBI" id="CHEBI:17826"/>
        <dbReference type="ChEBI" id="CHEBI:29950"/>
        <dbReference type="ChEBI" id="CHEBI:50058"/>
        <dbReference type="ChEBI" id="CHEBI:57856"/>
        <dbReference type="ChEBI" id="CHEBI:57925"/>
        <dbReference type="ChEBI" id="CHEBI:59789"/>
        <dbReference type="ChEBI" id="CHEBI:183640"/>
        <dbReference type="EC" id="2.1.1.137"/>
    </reaction>
</comment>
<evidence type="ECO:0000256" key="2">
    <source>
        <dbReference type="ARBA" id="ARBA00034521"/>
    </source>
</evidence>
<dbReference type="InterPro" id="IPR029063">
    <property type="entry name" value="SAM-dependent_MTases_sf"/>
</dbReference>
<protein>
    <recommendedName>
        <fullName evidence="3">Arsenite methyltransferase</fullName>
        <ecNumber evidence="2">2.1.1.137</ecNumber>
    </recommendedName>
</protein>
<dbReference type="PANTHER" id="PTHR43675:SF7">
    <property type="entry name" value="ARSENITE METHYLTRANSFERASE"/>
    <property type="match status" value="1"/>
</dbReference>
<dbReference type="EMBL" id="JACVVK020000805">
    <property type="protein sequence ID" value="KAK7444738.1"/>
    <property type="molecule type" value="Genomic_DNA"/>
</dbReference>
<comment type="catalytic activity">
    <reaction evidence="6">
        <text>arsenic triglutathione + 3 [thioredoxin]-dithiol + 3 S-adenosyl-L-methionine = trimethylarsine + 3 [thioredoxin]-disulfide + 3 glutathione + 3 S-adenosyl-L-homocysteine + 3 H(+)</text>
        <dbReference type="Rhea" id="RHEA:69432"/>
        <dbReference type="Rhea" id="RHEA-COMP:10698"/>
        <dbReference type="Rhea" id="RHEA-COMP:10700"/>
        <dbReference type="ChEBI" id="CHEBI:15378"/>
        <dbReference type="ChEBI" id="CHEBI:27130"/>
        <dbReference type="ChEBI" id="CHEBI:29950"/>
        <dbReference type="ChEBI" id="CHEBI:50058"/>
        <dbReference type="ChEBI" id="CHEBI:57856"/>
        <dbReference type="ChEBI" id="CHEBI:57925"/>
        <dbReference type="ChEBI" id="CHEBI:59789"/>
        <dbReference type="ChEBI" id="CHEBI:183640"/>
        <dbReference type="EC" id="2.1.1.137"/>
    </reaction>
</comment>
<dbReference type="PANTHER" id="PTHR43675">
    <property type="entry name" value="ARSENITE METHYLTRANSFERASE"/>
    <property type="match status" value="1"/>
</dbReference>
<dbReference type="Pfam" id="PF13847">
    <property type="entry name" value="Methyltransf_31"/>
    <property type="match status" value="1"/>
</dbReference>
<dbReference type="InterPro" id="IPR026669">
    <property type="entry name" value="Arsenite_MeTrfase-like"/>
</dbReference>
<evidence type="ECO:0000256" key="3">
    <source>
        <dbReference type="ARBA" id="ARBA00034545"/>
    </source>
</evidence>
<dbReference type="InterPro" id="IPR025714">
    <property type="entry name" value="Methyltranfer_dom"/>
</dbReference>
<evidence type="ECO:0000256" key="5">
    <source>
        <dbReference type="ARBA" id="ARBA00047943"/>
    </source>
</evidence>
<evidence type="ECO:0000313" key="8">
    <source>
        <dbReference type="EMBL" id="KAK7444738.1"/>
    </source>
</evidence>
<evidence type="ECO:0000256" key="1">
    <source>
        <dbReference type="ARBA" id="ARBA00034487"/>
    </source>
</evidence>
<keyword evidence="9" id="KW-1185">Reference proteome</keyword>
<proteinExistence type="inferred from homology"/>
<accession>A0ABD0J080</accession>
<gene>
    <name evidence="8" type="ORF">BaRGS_00040405</name>
</gene>
<name>A0ABD0J080_9CAEN</name>
<comment type="catalytic activity">
    <reaction evidence="5">
        <text>arsenic triglutathione + 2 [thioredoxin]-dithiol + 2 S-adenosyl-L-methionine + H2O = dimethylarsinous acid + 2 [thioredoxin]-disulfide + 3 glutathione + 2 S-adenosyl-L-homocysteine + 2 H(+)</text>
        <dbReference type="Rhea" id="RHEA:69464"/>
        <dbReference type="Rhea" id="RHEA-COMP:10698"/>
        <dbReference type="Rhea" id="RHEA-COMP:10700"/>
        <dbReference type="ChEBI" id="CHEBI:15377"/>
        <dbReference type="ChEBI" id="CHEBI:15378"/>
        <dbReference type="ChEBI" id="CHEBI:23808"/>
        <dbReference type="ChEBI" id="CHEBI:29950"/>
        <dbReference type="ChEBI" id="CHEBI:50058"/>
        <dbReference type="ChEBI" id="CHEBI:57856"/>
        <dbReference type="ChEBI" id="CHEBI:57925"/>
        <dbReference type="ChEBI" id="CHEBI:59789"/>
        <dbReference type="ChEBI" id="CHEBI:183640"/>
        <dbReference type="EC" id="2.1.1.137"/>
    </reaction>
</comment>
<dbReference type="SUPFAM" id="SSF53335">
    <property type="entry name" value="S-adenosyl-L-methionine-dependent methyltransferases"/>
    <property type="match status" value="1"/>
</dbReference>
<dbReference type="Gene3D" id="3.40.50.150">
    <property type="entry name" value="Vaccinia Virus protein VP39"/>
    <property type="match status" value="1"/>
</dbReference>